<accession>A0A284S259</accession>
<dbReference type="AlphaFoldDB" id="A0A284S259"/>
<sequence length="91" mass="10199">MDLESHYEYWLASISQKEAGTLRPNLSFIRNGLWTSAFCGSVGTTYGEYNVYRFSNPARFPNDSHTGEAWFRTGSSGGAYTHLYRGFAAKA</sequence>
<gene>
    <name evidence="2" type="ORF">ARMOST_18586</name>
</gene>
<evidence type="ECO:0000259" key="1">
    <source>
        <dbReference type="Pfam" id="PF13204"/>
    </source>
</evidence>
<reference evidence="3" key="1">
    <citation type="journal article" date="2017" name="Nat. Ecol. Evol.">
        <title>Genome expansion and lineage-specific genetic innovations in the forest pathogenic fungi Armillaria.</title>
        <authorList>
            <person name="Sipos G."/>
            <person name="Prasanna A.N."/>
            <person name="Walter M.C."/>
            <person name="O'Connor E."/>
            <person name="Balint B."/>
            <person name="Krizsan K."/>
            <person name="Kiss B."/>
            <person name="Hess J."/>
            <person name="Varga T."/>
            <person name="Slot J."/>
            <person name="Riley R."/>
            <person name="Boka B."/>
            <person name="Rigling D."/>
            <person name="Barry K."/>
            <person name="Lee J."/>
            <person name="Mihaltcheva S."/>
            <person name="LaButti K."/>
            <person name="Lipzen A."/>
            <person name="Waldron R."/>
            <person name="Moloney N.M."/>
            <person name="Sperisen C."/>
            <person name="Kredics L."/>
            <person name="Vagvoelgyi C."/>
            <person name="Patrignani A."/>
            <person name="Fitzpatrick D."/>
            <person name="Nagy I."/>
            <person name="Doyle S."/>
            <person name="Anderson J.B."/>
            <person name="Grigoriev I.V."/>
            <person name="Gueldener U."/>
            <person name="Muensterkoetter M."/>
            <person name="Nagy L.G."/>
        </authorList>
    </citation>
    <scope>NUCLEOTIDE SEQUENCE [LARGE SCALE GENOMIC DNA]</scope>
    <source>
        <strain evidence="3">C18/9</strain>
    </source>
</reference>
<keyword evidence="3" id="KW-1185">Reference proteome</keyword>
<evidence type="ECO:0000313" key="2">
    <source>
        <dbReference type="EMBL" id="SJL15103.1"/>
    </source>
</evidence>
<name>A0A284S259_ARMOS</name>
<dbReference type="Pfam" id="PF13204">
    <property type="entry name" value="Apiosidase"/>
    <property type="match status" value="1"/>
</dbReference>
<dbReference type="InterPro" id="IPR025277">
    <property type="entry name" value="Apiosidase-like_cat_dom"/>
</dbReference>
<dbReference type="Proteomes" id="UP000219338">
    <property type="component" value="Unassembled WGS sequence"/>
</dbReference>
<dbReference type="EMBL" id="FUEG01000027">
    <property type="protein sequence ID" value="SJL15103.1"/>
    <property type="molecule type" value="Genomic_DNA"/>
</dbReference>
<organism evidence="2 3">
    <name type="scientific">Armillaria ostoyae</name>
    <name type="common">Armillaria root rot fungus</name>
    <dbReference type="NCBI Taxonomy" id="47428"/>
    <lineage>
        <taxon>Eukaryota</taxon>
        <taxon>Fungi</taxon>
        <taxon>Dikarya</taxon>
        <taxon>Basidiomycota</taxon>
        <taxon>Agaricomycotina</taxon>
        <taxon>Agaricomycetes</taxon>
        <taxon>Agaricomycetidae</taxon>
        <taxon>Agaricales</taxon>
        <taxon>Marasmiineae</taxon>
        <taxon>Physalacriaceae</taxon>
        <taxon>Armillaria</taxon>
    </lineage>
</organism>
<protein>
    <recommendedName>
        <fullName evidence="1">Apiosidase-like catalytic domain-containing protein</fullName>
    </recommendedName>
</protein>
<feature type="domain" description="Apiosidase-like catalytic" evidence="1">
    <location>
        <begin position="1"/>
        <end position="78"/>
    </location>
</feature>
<proteinExistence type="predicted"/>
<evidence type="ECO:0000313" key="3">
    <source>
        <dbReference type="Proteomes" id="UP000219338"/>
    </source>
</evidence>